<feature type="transmembrane region" description="Helical" evidence="6">
    <location>
        <begin position="160"/>
        <end position="175"/>
    </location>
</feature>
<dbReference type="GO" id="GO:0016020">
    <property type="term" value="C:membrane"/>
    <property type="evidence" value="ECO:0007669"/>
    <property type="project" value="InterPro"/>
</dbReference>
<gene>
    <name evidence="7" type="ORF">EV692_1773</name>
</gene>
<keyword evidence="4 6" id="KW-1133">Transmembrane helix</keyword>
<dbReference type="Proteomes" id="UP000295496">
    <property type="component" value="Unassembled WGS sequence"/>
</dbReference>
<dbReference type="GO" id="GO:0009246">
    <property type="term" value="P:enterobacterial common antigen biosynthetic process"/>
    <property type="evidence" value="ECO:0007669"/>
    <property type="project" value="InterPro"/>
</dbReference>
<reference evidence="7 8" key="1">
    <citation type="submission" date="2019-03" db="EMBL/GenBank/DDBJ databases">
        <title>Genomic Encyclopedia of Type Strains, Phase IV (KMG-IV): sequencing the most valuable type-strain genomes for metagenomic binning, comparative biology and taxonomic classification.</title>
        <authorList>
            <person name="Goeker M."/>
        </authorList>
    </citation>
    <scope>NUCLEOTIDE SEQUENCE [LARGE SCALE GENOMIC DNA]</scope>
    <source>
        <strain evidence="7 8">DSM 10053</strain>
    </source>
</reference>
<evidence type="ECO:0000256" key="3">
    <source>
        <dbReference type="ARBA" id="ARBA00022692"/>
    </source>
</evidence>
<feature type="transmembrane region" description="Helical" evidence="6">
    <location>
        <begin position="116"/>
        <end position="139"/>
    </location>
</feature>
<keyword evidence="2" id="KW-0997">Cell inner membrane</keyword>
<evidence type="ECO:0000256" key="4">
    <source>
        <dbReference type="ARBA" id="ARBA00022989"/>
    </source>
</evidence>
<dbReference type="RefSeq" id="WP_132302365.1">
    <property type="nucleotide sequence ID" value="NZ_CP170642.1"/>
</dbReference>
<keyword evidence="5 6" id="KW-0472">Membrane</keyword>
<evidence type="ECO:0000313" key="7">
    <source>
        <dbReference type="EMBL" id="TCK68439.1"/>
    </source>
</evidence>
<comment type="caution">
    <text evidence="7">The sequence shown here is derived from an EMBL/GenBank/DDBJ whole genome shotgun (WGS) entry which is preliminary data.</text>
</comment>
<dbReference type="InterPro" id="IPR010691">
    <property type="entry name" value="WzyE"/>
</dbReference>
<feature type="transmembrane region" description="Helical" evidence="6">
    <location>
        <begin position="206"/>
        <end position="225"/>
    </location>
</feature>
<protein>
    <submittedName>
        <fullName evidence="7">Antigen polymerase</fullName>
    </submittedName>
</protein>
<keyword evidence="8" id="KW-1185">Reference proteome</keyword>
<dbReference type="EMBL" id="SMGJ01000005">
    <property type="protein sequence ID" value="TCK68439.1"/>
    <property type="molecule type" value="Genomic_DNA"/>
</dbReference>
<feature type="transmembrane region" description="Helical" evidence="6">
    <location>
        <begin position="181"/>
        <end position="199"/>
    </location>
</feature>
<keyword evidence="1" id="KW-1003">Cell membrane</keyword>
<feature type="transmembrane region" description="Helical" evidence="6">
    <location>
        <begin position="69"/>
        <end position="89"/>
    </location>
</feature>
<evidence type="ECO:0000256" key="5">
    <source>
        <dbReference type="ARBA" id="ARBA00023136"/>
    </source>
</evidence>
<evidence type="ECO:0000256" key="2">
    <source>
        <dbReference type="ARBA" id="ARBA00022519"/>
    </source>
</evidence>
<evidence type="ECO:0000256" key="1">
    <source>
        <dbReference type="ARBA" id="ARBA00022475"/>
    </source>
</evidence>
<proteinExistence type="predicted"/>
<dbReference type="AlphaFoldDB" id="A0A4R1KVP7"/>
<evidence type="ECO:0000313" key="8">
    <source>
        <dbReference type="Proteomes" id="UP000295496"/>
    </source>
</evidence>
<name>A0A4R1KVP7_9PAST</name>
<feature type="transmembrane region" description="Helical" evidence="6">
    <location>
        <begin position="7"/>
        <end position="26"/>
    </location>
</feature>
<feature type="transmembrane region" description="Helical" evidence="6">
    <location>
        <begin position="231"/>
        <end position="249"/>
    </location>
</feature>
<dbReference type="Pfam" id="PF06899">
    <property type="entry name" value="WzyE"/>
    <property type="match status" value="1"/>
</dbReference>
<evidence type="ECO:0000256" key="6">
    <source>
        <dbReference type="SAM" id="Phobius"/>
    </source>
</evidence>
<keyword evidence="3 6" id="KW-0812">Transmembrane</keyword>
<feature type="transmembrane region" description="Helical" evidence="6">
    <location>
        <begin position="38"/>
        <end position="62"/>
    </location>
</feature>
<accession>A0A4R1KVP7</accession>
<organism evidence="7 8">
    <name type="scientific">Lonepinella koalarum</name>
    <dbReference type="NCBI Taxonomy" id="53417"/>
    <lineage>
        <taxon>Bacteria</taxon>
        <taxon>Pseudomonadati</taxon>
        <taxon>Pseudomonadota</taxon>
        <taxon>Gammaproteobacteria</taxon>
        <taxon>Pasteurellales</taxon>
        <taxon>Pasteurellaceae</taxon>
        <taxon>Lonepinella</taxon>
    </lineage>
</organism>
<sequence length="430" mass="49023">MLELPELILLTLLYILLLSAVLYLLQQDVKQQGFSFHLLFSLVYLSVFYLGFPLSMGLMYGFHISLPPFAVLCQTLLTATGFYLLYYWLYQGKFYPRLLPVKLEKNTPHFSAKVTMWILLAISLGAMGIFYGLNGLLLFKLTAYNQIFSAQVSAVALKRFFYFCLPALLIFYFIQPSKGRWWQFLCLGVAFGVFSYLVIGGTRANLALAVALFVLIGIAQGYLSWRVFGGFALLGVFAMFLLAMWRYGLAFNDEQTLFRFLHLTRDTFSPWENLATILNTKNIEYQGLMPIIRDFYVYIPKALWAERPDLVLNTANYFTWEIKHYYAGLAISPTLIGSFYIMGGYPMILMGAIGSALVVKGFDGLYRWAKGHESAVLKAYCFSHIFTLTVLVREGFDAFVSRFVFLTIGWGVAYGLAKGIVKWKKLSFEK</sequence>
<feature type="transmembrane region" description="Helical" evidence="6">
    <location>
        <begin position="399"/>
        <end position="417"/>
    </location>
</feature>